<evidence type="ECO:0000313" key="2">
    <source>
        <dbReference type="Proteomes" id="UP001227268"/>
    </source>
</evidence>
<sequence>MYTGLADMEKGWSLILVHLRLQTRPRSPTKVRIQYEASSFSLQEELCVARAKVQEQALEIAELKKQLELRPQKPDEEVARLKLEVDQMNEIIKDYENNMDEPSVKLREDVEAEWLPKVQKLEARAKERETFYKSLYNSVLELKNQKAQLKERCQKLESICHEYIALSEPSHSDFDYGSNRGMSTASTVSSPVASTISTFSSNHDDSHFSGNAYSSRISSVSMAHLGSKLAMSNVGRNGGGLRSLKEDSSYDLVKQAALMESDEETF</sequence>
<reference evidence="1" key="1">
    <citation type="submission" date="2023-04" db="EMBL/GenBank/DDBJ databases">
        <title>Draft Genome sequencing of Naganishia species isolated from polar environments using Oxford Nanopore Technology.</title>
        <authorList>
            <person name="Leo P."/>
            <person name="Venkateswaran K."/>
        </authorList>
    </citation>
    <scope>NUCLEOTIDE SEQUENCE</scope>
    <source>
        <strain evidence="1">MNA-CCFEE 5423</strain>
    </source>
</reference>
<accession>A0ACC2VR74</accession>
<keyword evidence="2" id="KW-1185">Reference proteome</keyword>
<evidence type="ECO:0000313" key="1">
    <source>
        <dbReference type="EMBL" id="KAJ9101827.1"/>
    </source>
</evidence>
<gene>
    <name evidence="1" type="ORF">QFC21_003167</name>
</gene>
<dbReference type="EMBL" id="JASBWT010000009">
    <property type="protein sequence ID" value="KAJ9101827.1"/>
    <property type="molecule type" value="Genomic_DNA"/>
</dbReference>
<dbReference type="Proteomes" id="UP001227268">
    <property type="component" value="Unassembled WGS sequence"/>
</dbReference>
<proteinExistence type="predicted"/>
<comment type="caution">
    <text evidence="1">The sequence shown here is derived from an EMBL/GenBank/DDBJ whole genome shotgun (WGS) entry which is preliminary data.</text>
</comment>
<name>A0ACC2VR74_9TREE</name>
<organism evidence="1 2">
    <name type="scientific">Naganishia friedmannii</name>
    <dbReference type="NCBI Taxonomy" id="89922"/>
    <lineage>
        <taxon>Eukaryota</taxon>
        <taxon>Fungi</taxon>
        <taxon>Dikarya</taxon>
        <taxon>Basidiomycota</taxon>
        <taxon>Agaricomycotina</taxon>
        <taxon>Tremellomycetes</taxon>
        <taxon>Filobasidiales</taxon>
        <taxon>Filobasidiaceae</taxon>
        <taxon>Naganishia</taxon>
    </lineage>
</organism>
<protein>
    <submittedName>
        <fullName evidence="1">Uncharacterized protein</fullName>
    </submittedName>
</protein>